<gene>
    <name evidence="1" type="ORF">RJ53_10250</name>
</gene>
<organism evidence="1 2">
    <name type="scientific">Methanocalculus chunghsingensis</name>
    <dbReference type="NCBI Taxonomy" id="156457"/>
    <lineage>
        <taxon>Archaea</taxon>
        <taxon>Methanobacteriati</taxon>
        <taxon>Methanobacteriota</taxon>
        <taxon>Stenosarchaea group</taxon>
        <taxon>Methanomicrobia</taxon>
        <taxon>Methanomicrobiales</taxon>
        <taxon>Methanocalculaceae</taxon>
        <taxon>Methanocalculus</taxon>
    </lineage>
</organism>
<accession>A0A8J8B7M8</accession>
<dbReference type="PANTHER" id="PTHR39162">
    <property type="entry name" value="GLL3345 PROTEIN"/>
    <property type="match status" value="1"/>
</dbReference>
<keyword evidence="2" id="KW-1185">Reference proteome</keyword>
<name>A0A8J8B7M8_9EURY</name>
<dbReference type="PANTHER" id="PTHR39162:SF1">
    <property type="entry name" value="SPORULATION PROTEIN YTFJ"/>
    <property type="match status" value="1"/>
</dbReference>
<dbReference type="AlphaFoldDB" id="A0A8J8B7M8"/>
<dbReference type="EMBL" id="JWHL01000021">
    <property type="protein sequence ID" value="MBR1369837.1"/>
    <property type="molecule type" value="Genomic_DNA"/>
</dbReference>
<sequence length="120" mass="12037">MTEKNVLEGVLDHLQTMISSNILLSDPVESGNRSIFTISSVGFGFGGGEGKSEDGGGGAGAGAGAGVTPIAVMVIHKDIPGAEGVQIFTLGKKGEVAQAISTAAESLPSVIDALRSPKKE</sequence>
<evidence type="ECO:0000313" key="1">
    <source>
        <dbReference type="EMBL" id="MBR1369837.1"/>
    </source>
</evidence>
<dbReference type="OrthoDB" id="117747at2157"/>
<dbReference type="Pfam" id="PF09579">
    <property type="entry name" value="Spore_YtfJ"/>
    <property type="match status" value="1"/>
</dbReference>
<evidence type="ECO:0000313" key="2">
    <source>
        <dbReference type="Proteomes" id="UP000730161"/>
    </source>
</evidence>
<evidence type="ECO:0008006" key="3">
    <source>
        <dbReference type="Google" id="ProtNLM"/>
    </source>
</evidence>
<reference evidence="1" key="1">
    <citation type="submission" date="2014-12" db="EMBL/GenBank/DDBJ databases">
        <authorList>
            <person name="Huang H.-H."/>
            <person name="Chen S.-C."/>
            <person name="Lai M.-C."/>
        </authorList>
    </citation>
    <scope>NUCLEOTIDE SEQUENCE</scope>
    <source>
        <strain evidence="1">K1F9705b</strain>
    </source>
</reference>
<proteinExistence type="predicted"/>
<dbReference type="Proteomes" id="UP000730161">
    <property type="component" value="Unassembled WGS sequence"/>
</dbReference>
<protein>
    <recommendedName>
        <fullName evidence="3">Sporulation protein YtfJ</fullName>
    </recommendedName>
</protein>
<dbReference type="RefSeq" id="WP_211531588.1">
    <property type="nucleotide sequence ID" value="NZ_JWHL01000021.1"/>
</dbReference>
<comment type="caution">
    <text evidence="1">The sequence shown here is derived from an EMBL/GenBank/DDBJ whole genome shotgun (WGS) entry which is preliminary data.</text>
</comment>
<dbReference type="InterPro" id="IPR014229">
    <property type="entry name" value="Spore_YtfJ"/>
</dbReference>